<evidence type="ECO:0000313" key="3">
    <source>
        <dbReference type="EMBL" id="MDC0743659.1"/>
    </source>
</evidence>
<dbReference type="InterPro" id="IPR015943">
    <property type="entry name" value="WD40/YVTN_repeat-like_dom_sf"/>
</dbReference>
<name>A0ABT5EP99_9BACT</name>
<reference evidence="3 4" key="1">
    <citation type="submission" date="2022-11" db="EMBL/GenBank/DDBJ databases">
        <title>Minimal conservation of predation-associated metabolite biosynthetic gene clusters underscores biosynthetic potential of Myxococcota including descriptions for ten novel species: Archangium lansinium sp. nov., Myxococcus landrumus sp. nov., Nannocystis bai.</title>
        <authorList>
            <person name="Ahearne A."/>
            <person name="Stevens C."/>
            <person name="Dowd S."/>
        </authorList>
    </citation>
    <scope>NUCLEOTIDE SEQUENCE [LARGE SCALE GENOMIC DNA]</scope>
    <source>
        <strain evidence="3 4">RJM3</strain>
    </source>
</reference>
<protein>
    <recommendedName>
        <fullName evidence="5">DUF5050 domain-containing protein</fullName>
    </recommendedName>
</protein>
<evidence type="ECO:0000313" key="4">
    <source>
        <dbReference type="Proteomes" id="UP001221411"/>
    </source>
</evidence>
<gene>
    <name evidence="3" type="ORF">POL67_20190</name>
</gene>
<feature type="chain" id="PRO_5047373032" description="DUF5050 domain-containing protein" evidence="2">
    <location>
        <begin position="22"/>
        <end position="393"/>
    </location>
</feature>
<proteinExistence type="predicted"/>
<dbReference type="SUPFAM" id="SSF50969">
    <property type="entry name" value="YVTN repeat-like/Quinoprotein amine dehydrogenase"/>
    <property type="match status" value="1"/>
</dbReference>
<sequence length="393" mass="41485">MTRIPLGLLALGVAALSSCHAETPAPAAAPTVVMAPPPAAPPPAAPAPPAKPPPAPSMPLRLGSFDSGHCDLVATPTHVYWLEIHDRHSAPPPTPSGSGAYGAALMCDEAGGALTRTSRHEGKKVTLAALDYRPYGLTAQGETLYWTGAPCTGGARSGAHPDWLWSYREGTSSKPSVIGAKDRNYLGVIASPTSVFVSDRFGKGGALRVDEAHPAGEAILPDKEQPWLIAADARTLAWADRSWEITLTDLATRKTTRGIPLGEMPSDGSAFPGGWLVRTTEAVIVVSADGMKEQKRFPIRTYGDRGNGAFASGRYYYWADGDDTLSRIDVTTGAVVRVHAPEAKRACGVAVEGDTIFWADRGKEAVFAWRTSIFDETPPENPGNVPAKEKTGG</sequence>
<organism evidence="3 4">
    <name type="scientific">Polyangium mundeleinium</name>
    <dbReference type="NCBI Taxonomy" id="2995306"/>
    <lineage>
        <taxon>Bacteria</taxon>
        <taxon>Pseudomonadati</taxon>
        <taxon>Myxococcota</taxon>
        <taxon>Polyangia</taxon>
        <taxon>Polyangiales</taxon>
        <taxon>Polyangiaceae</taxon>
        <taxon>Polyangium</taxon>
    </lineage>
</organism>
<dbReference type="Gene3D" id="2.130.10.10">
    <property type="entry name" value="YVTN repeat-like/Quinoprotein amine dehydrogenase"/>
    <property type="match status" value="1"/>
</dbReference>
<dbReference type="EMBL" id="JAQNDO010000001">
    <property type="protein sequence ID" value="MDC0743659.1"/>
    <property type="molecule type" value="Genomic_DNA"/>
</dbReference>
<feature type="region of interest" description="Disordered" evidence="1">
    <location>
        <begin position="374"/>
        <end position="393"/>
    </location>
</feature>
<comment type="caution">
    <text evidence="3">The sequence shown here is derived from an EMBL/GenBank/DDBJ whole genome shotgun (WGS) entry which is preliminary data.</text>
</comment>
<dbReference type="RefSeq" id="WP_271919414.1">
    <property type="nucleotide sequence ID" value="NZ_JAQNDO010000001.1"/>
</dbReference>
<dbReference type="PROSITE" id="PS51257">
    <property type="entry name" value="PROKAR_LIPOPROTEIN"/>
    <property type="match status" value="1"/>
</dbReference>
<accession>A0ABT5EP99</accession>
<evidence type="ECO:0000256" key="2">
    <source>
        <dbReference type="SAM" id="SignalP"/>
    </source>
</evidence>
<keyword evidence="2" id="KW-0732">Signal</keyword>
<feature type="region of interest" description="Disordered" evidence="1">
    <location>
        <begin position="38"/>
        <end position="60"/>
    </location>
</feature>
<keyword evidence="4" id="KW-1185">Reference proteome</keyword>
<feature type="compositionally biased region" description="Pro residues" evidence="1">
    <location>
        <begin position="38"/>
        <end position="57"/>
    </location>
</feature>
<evidence type="ECO:0000256" key="1">
    <source>
        <dbReference type="SAM" id="MobiDB-lite"/>
    </source>
</evidence>
<evidence type="ECO:0008006" key="5">
    <source>
        <dbReference type="Google" id="ProtNLM"/>
    </source>
</evidence>
<dbReference type="Proteomes" id="UP001221411">
    <property type="component" value="Unassembled WGS sequence"/>
</dbReference>
<feature type="signal peptide" evidence="2">
    <location>
        <begin position="1"/>
        <end position="21"/>
    </location>
</feature>
<dbReference type="InterPro" id="IPR011044">
    <property type="entry name" value="Quino_amine_DH_bsu"/>
</dbReference>